<evidence type="ECO:0008006" key="3">
    <source>
        <dbReference type="Google" id="ProtNLM"/>
    </source>
</evidence>
<dbReference type="KEGG" id="pfaa:MM59RIKEN_22880"/>
<proteinExistence type="predicted"/>
<dbReference type="RefSeq" id="WP_050624378.1">
    <property type="nucleotide sequence ID" value="NZ_AP023420.1"/>
</dbReference>
<dbReference type="SUPFAM" id="SSF88659">
    <property type="entry name" value="Sigma3 and sigma4 domains of RNA polymerase sigma factors"/>
    <property type="match status" value="1"/>
</dbReference>
<evidence type="ECO:0000313" key="2">
    <source>
        <dbReference type="Proteomes" id="UP000679848"/>
    </source>
</evidence>
<dbReference type="AlphaFoldDB" id="A0A810Q9Q0"/>
<dbReference type="GeneID" id="78199023"/>
<reference evidence="1" key="1">
    <citation type="submission" date="2020-09" db="EMBL/GenBank/DDBJ databases">
        <title>New species isolated from human feces.</title>
        <authorList>
            <person name="Kitahara M."/>
            <person name="Shigeno Y."/>
            <person name="Shime M."/>
            <person name="Matsumoto Y."/>
            <person name="Nakamura S."/>
            <person name="Motooka D."/>
            <person name="Fukuoka S."/>
            <person name="Nishikawa H."/>
            <person name="Benno Y."/>
        </authorList>
    </citation>
    <scope>NUCLEOTIDE SEQUENCE</scope>
    <source>
        <strain evidence="1">MM59</strain>
    </source>
</reference>
<accession>A0A810Q9Q0</accession>
<dbReference type="InterPro" id="IPR013324">
    <property type="entry name" value="RNA_pol_sigma_r3/r4-like"/>
</dbReference>
<organism evidence="1 2">
    <name type="scientific">Pusillibacter faecalis</name>
    <dbReference type="NCBI Taxonomy" id="2714358"/>
    <lineage>
        <taxon>Bacteria</taxon>
        <taxon>Bacillati</taxon>
        <taxon>Bacillota</taxon>
        <taxon>Clostridia</taxon>
        <taxon>Eubacteriales</taxon>
        <taxon>Oscillospiraceae</taxon>
        <taxon>Pusillibacter</taxon>
    </lineage>
</organism>
<gene>
    <name evidence="1" type="ORF">MM59RIKEN_22880</name>
</gene>
<dbReference type="Proteomes" id="UP000679848">
    <property type="component" value="Chromosome"/>
</dbReference>
<dbReference type="EMBL" id="AP023420">
    <property type="protein sequence ID" value="BCK84969.1"/>
    <property type="molecule type" value="Genomic_DNA"/>
</dbReference>
<name>A0A810Q9Q0_9FIRM</name>
<keyword evidence="2" id="KW-1185">Reference proteome</keyword>
<evidence type="ECO:0000313" key="1">
    <source>
        <dbReference type="EMBL" id="BCK84969.1"/>
    </source>
</evidence>
<sequence>METTQATQKRVRYQFEIFCMKVIDGERCDYLRKLMKKMGWESSFSDLPEAVLTSLCTFDSDPAEQYIFHVYGHRIPIRNDRLAEILLALGDEGYSILLLYYSLQLRDREIASLLGLSRSKIQKDRKILFDELKKRMVE</sequence>
<protein>
    <recommendedName>
        <fullName evidence="3">Sigma-70 family RNA polymerase sigma factor</fullName>
    </recommendedName>
</protein>